<dbReference type="EMBL" id="QRBI01000095">
    <property type="protein sequence ID" value="RMC19439.1"/>
    <property type="molecule type" value="Genomic_DNA"/>
</dbReference>
<evidence type="ECO:0000256" key="1">
    <source>
        <dbReference type="SAM" id="MobiDB-lite"/>
    </source>
</evidence>
<organism evidence="2 3">
    <name type="scientific">Hirundo rustica rustica</name>
    <dbReference type="NCBI Taxonomy" id="333673"/>
    <lineage>
        <taxon>Eukaryota</taxon>
        <taxon>Metazoa</taxon>
        <taxon>Chordata</taxon>
        <taxon>Craniata</taxon>
        <taxon>Vertebrata</taxon>
        <taxon>Euteleostomi</taxon>
        <taxon>Archelosauria</taxon>
        <taxon>Archosauria</taxon>
        <taxon>Dinosauria</taxon>
        <taxon>Saurischia</taxon>
        <taxon>Theropoda</taxon>
        <taxon>Coelurosauria</taxon>
        <taxon>Aves</taxon>
        <taxon>Neognathae</taxon>
        <taxon>Neoaves</taxon>
        <taxon>Telluraves</taxon>
        <taxon>Australaves</taxon>
        <taxon>Passeriformes</taxon>
        <taxon>Sylvioidea</taxon>
        <taxon>Hirundinidae</taxon>
        <taxon>Hirundo</taxon>
    </lineage>
</organism>
<evidence type="ECO:0000313" key="2">
    <source>
        <dbReference type="EMBL" id="RMC19439.1"/>
    </source>
</evidence>
<proteinExistence type="predicted"/>
<sequence length="114" mass="12785">MFWQVRAVWGHRAAKSLKAVLKKLQQEDRLAQLQQGRRRQAQNSWAHEQMMVDFPGLDSVVTVNSSHSKQHTAVLSPKAGSKTELSCPQPHPLPAPKLVVSFPSKRNSQRPKGV</sequence>
<keyword evidence="3" id="KW-1185">Reference proteome</keyword>
<feature type="region of interest" description="Disordered" evidence="1">
    <location>
        <begin position="65"/>
        <end position="114"/>
    </location>
</feature>
<accession>A0A3M0L1N3</accession>
<reference evidence="2 3" key="1">
    <citation type="submission" date="2018-07" db="EMBL/GenBank/DDBJ databases">
        <title>A high quality draft genome assembly of the barn swallow (H. rustica rustica).</title>
        <authorList>
            <person name="Formenti G."/>
            <person name="Chiara M."/>
            <person name="Poveda L."/>
            <person name="Francoijs K.-J."/>
            <person name="Bonisoli-Alquati A."/>
            <person name="Canova L."/>
            <person name="Gianfranceschi L."/>
            <person name="Horner D.S."/>
            <person name="Saino N."/>
        </authorList>
    </citation>
    <scope>NUCLEOTIDE SEQUENCE [LARGE SCALE GENOMIC DNA]</scope>
    <source>
        <strain evidence="2">Chelidonia</strain>
        <tissue evidence="2">Blood</tissue>
    </source>
</reference>
<evidence type="ECO:0000313" key="3">
    <source>
        <dbReference type="Proteomes" id="UP000269221"/>
    </source>
</evidence>
<name>A0A3M0L1N3_HIRRU</name>
<dbReference type="AlphaFoldDB" id="A0A3M0L1N3"/>
<gene>
    <name evidence="2" type="ORF">DUI87_04050</name>
</gene>
<comment type="caution">
    <text evidence="2">The sequence shown here is derived from an EMBL/GenBank/DDBJ whole genome shotgun (WGS) entry which is preliminary data.</text>
</comment>
<protein>
    <submittedName>
        <fullName evidence="2">Uncharacterized protein</fullName>
    </submittedName>
</protein>
<dbReference type="Proteomes" id="UP000269221">
    <property type="component" value="Unassembled WGS sequence"/>
</dbReference>